<dbReference type="AlphaFoldDB" id="A0A2S5E846"/>
<gene>
    <name evidence="1" type="ORF">C3743_00805</name>
</gene>
<proteinExistence type="predicted"/>
<dbReference type="Proteomes" id="UP000238655">
    <property type="component" value="Chromosome 2"/>
</dbReference>
<reference evidence="1 2" key="1">
    <citation type="submission" date="2018-01" db="EMBL/GenBank/DDBJ databases">
        <title>Successful Treatment of Persistent Burkholderia cepacia Bacteremia with Ceftazidime-Avibactam.</title>
        <authorList>
            <person name="Tamma P."/>
            <person name="Fan Y."/>
            <person name="Bergman Y."/>
            <person name="Sick-Samuels A."/>
            <person name="Hsu A."/>
            <person name="Timp W."/>
            <person name="Simner P."/>
        </authorList>
    </citation>
    <scope>NUCLEOTIDE SEQUENCE [LARGE SCALE GENOMIC DNA]</scope>
    <source>
        <strain evidence="1 2">170816</strain>
    </source>
</reference>
<dbReference type="EMBL" id="PQVP01000001">
    <property type="protein sequence ID" value="POZ87561.1"/>
    <property type="molecule type" value="Genomic_DNA"/>
</dbReference>
<comment type="caution">
    <text evidence="1">The sequence shown here is derived from an EMBL/GenBank/DDBJ whole genome shotgun (WGS) entry which is preliminary data.</text>
</comment>
<accession>A0A2S5E846</accession>
<name>A0A2S5E846_9BURK</name>
<dbReference type="Pfam" id="PF08893">
    <property type="entry name" value="DUF1839"/>
    <property type="match status" value="1"/>
</dbReference>
<protein>
    <submittedName>
        <fullName evidence="1">DUF1839 domain-containing protein</fullName>
    </submittedName>
</protein>
<dbReference type="InterPro" id="IPR014989">
    <property type="entry name" value="DUF1839"/>
</dbReference>
<organism evidence="1 2">
    <name type="scientific">Burkholderia contaminans</name>
    <dbReference type="NCBI Taxonomy" id="488447"/>
    <lineage>
        <taxon>Bacteria</taxon>
        <taxon>Pseudomonadati</taxon>
        <taxon>Pseudomonadota</taxon>
        <taxon>Betaproteobacteria</taxon>
        <taxon>Burkholderiales</taxon>
        <taxon>Burkholderiaceae</taxon>
        <taxon>Burkholderia</taxon>
        <taxon>Burkholderia cepacia complex</taxon>
    </lineage>
</organism>
<dbReference type="RefSeq" id="WP_089463554.1">
    <property type="nucleotide sequence ID" value="NZ_CM009576.1"/>
</dbReference>
<evidence type="ECO:0000313" key="1">
    <source>
        <dbReference type="EMBL" id="POZ87561.1"/>
    </source>
</evidence>
<evidence type="ECO:0000313" key="2">
    <source>
        <dbReference type="Proteomes" id="UP000238655"/>
    </source>
</evidence>
<sequence length="355" mass="40716">MRFVSRDGEHASFEDVRHRARHYRPHPLHSQEMVWKQTNCYVDMWLEVLRWWGFNPYAALPFTIALDFEGDQFTFFKFPHDELERLYGIVVQEHSIYEPLDQHIETQVARGHLMIVEVDAWFLPDTRGSSYRTQHTKTTIGIDAIDRAKRQIGYFHNSGYYVAEDFDYNGLVGGNSPMTLPPYVECAKRRFAPLDERELCETSLAALQRHLRRLPVVNPIAAFRRQLQTDARTLADAPLEHFHAYSFNSVRQLGANFELFGHYARWLQASGCVGPFAEIRAACERIASEAMVLEFRLARACARGKEERGDSTLEAIEAAYADVVACARQICAPLRHVKPVRSESSDIAAPVPAMR</sequence>